<reference evidence="12 13" key="1">
    <citation type="journal article" date="2016" name="Genome Biol. Evol.">
        <title>Divergent and convergent evolution of fungal pathogenicity.</title>
        <authorList>
            <person name="Shang Y."/>
            <person name="Xiao G."/>
            <person name="Zheng P."/>
            <person name="Cen K."/>
            <person name="Zhan S."/>
            <person name="Wang C."/>
        </authorList>
    </citation>
    <scope>NUCLEOTIDE SEQUENCE [LARGE SCALE GENOMIC DNA]</scope>
    <source>
        <strain evidence="12 13">RCEF 264</strain>
    </source>
</reference>
<feature type="region of interest" description="Disordered" evidence="9">
    <location>
        <begin position="82"/>
        <end position="131"/>
    </location>
</feature>
<evidence type="ECO:0000256" key="2">
    <source>
        <dbReference type="ARBA" id="ARBA00009936"/>
    </source>
</evidence>
<dbReference type="InterPro" id="IPR048320">
    <property type="entry name" value="COG3_N"/>
</dbReference>
<keyword evidence="6" id="KW-0333">Golgi apparatus</keyword>
<dbReference type="PANTHER" id="PTHR13302:SF8">
    <property type="entry name" value="CONSERVED OLIGOMERIC GOLGI COMPLEX SUBUNIT 3"/>
    <property type="match status" value="1"/>
</dbReference>
<dbReference type="GO" id="GO:0007030">
    <property type="term" value="P:Golgi organization"/>
    <property type="evidence" value="ECO:0007669"/>
    <property type="project" value="TreeGrafter"/>
</dbReference>
<evidence type="ECO:0000256" key="8">
    <source>
        <dbReference type="ARBA" id="ARBA00031339"/>
    </source>
</evidence>
<evidence type="ECO:0000256" key="5">
    <source>
        <dbReference type="ARBA" id="ARBA00022927"/>
    </source>
</evidence>
<evidence type="ECO:0000256" key="9">
    <source>
        <dbReference type="SAM" id="MobiDB-lite"/>
    </source>
</evidence>
<name>A0A162MNW2_9HYPO</name>
<evidence type="ECO:0000256" key="6">
    <source>
        <dbReference type="ARBA" id="ARBA00023034"/>
    </source>
</evidence>
<comment type="caution">
    <text evidence="12">The sequence shown here is derived from an EMBL/GenBank/DDBJ whole genome shotgun (WGS) entry which is preliminary data.</text>
</comment>
<dbReference type="STRING" id="1081102.A0A162MNW2"/>
<keyword evidence="5" id="KW-0653">Protein transport</keyword>
<evidence type="ECO:0000259" key="10">
    <source>
        <dbReference type="Pfam" id="PF04136"/>
    </source>
</evidence>
<feature type="compositionally biased region" description="Acidic residues" evidence="9">
    <location>
        <begin position="51"/>
        <end position="64"/>
    </location>
</feature>
<dbReference type="Proteomes" id="UP000076874">
    <property type="component" value="Unassembled WGS sequence"/>
</dbReference>
<dbReference type="GO" id="GO:0005801">
    <property type="term" value="C:cis-Golgi network"/>
    <property type="evidence" value="ECO:0007669"/>
    <property type="project" value="InterPro"/>
</dbReference>
<sequence length="885" mass="95826">MYEDAWYSFVPELQRGRTSAQGPGHRRRESLLQQPTSAHPPADAVETLGELLEEDPDDGEEDEDLRQARVDGLLRRARSFSDIPTGHTTTRGTMLGPMRATPATKEETGSGEPVWGKQQQQRKGGKRRGPTRKRVVTLEALALAGAGTKTAADLEWRKQHEKPVLSDAYDSELLRASQQEFLTYRDQLGLTERHLGSLLDDANGALQLLSSLADAFRAVEAQTASFQAQCDDLLSEQRRLQKLADEVGTDLHYYAYLDTATRRLNAPGASRLVDDEEFADILSSLDSCIRFMAQHPTYRDAESYLARYQALLTKALHVLEVGFTARLEMVATDLAKQIAGTQSDSAQHALAYGRFGELLVDASYALVPNVQQTVAAVYTPQGAPRPEPSTEFPPPPSAAASSLSPSSPYSNPALYANTARNLFHTYLNWRDQVLRPLVRKELDDFHAETKGGSAAAKGAVETAARRFVKQSFERIYHETRLFHKVFAVDPQYSTHPDAVFSTLRTHRSYDVVNAVNVAPVANALQTALAAASDVAVVAHVLGWVTHEYLLAGYEDDDDDDDDGRGGDDHKSEGGEEAAYFAAHSRQLAARLLAEHLWVFADALFEAEVAKSITKAAATPADMPTPPPNALNGQSAAAASAYAPVRRATELLVLFDQAMPKERCQRNSPVIVKIVKEAIQAVQRAAARMPATRSGTAAAGGDADLFVVKNLLILKNELLALEIGDLRGDNGGFGASAGAGGLQHFGQIWDALSLAQNLVGYFTHFIPGTSSLWGRGGASNGEKASAGTPSTDDVGEQLDDALRRAIQAFTQRWAARIRDSTSRALGGKNVAKIERELDTLLQAAFGHQPEVVAKLKEAIQLQAQPPAAPAAPGGGGASPRNRVRRV</sequence>
<dbReference type="InterPro" id="IPR007265">
    <property type="entry name" value="COG_su3"/>
</dbReference>
<dbReference type="InterPro" id="IPR048685">
    <property type="entry name" value="COG3_C"/>
</dbReference>
<dbReference type="GO" id="GO:0006914">
    <property type="term" value="P:autophagy"/>
    <property type="evidence" value="ECO:0007669"/>
    <property type="project" value="TreeGrafter"/>
</dbReference>
<evidence type="ECO:0000256" key="1">
    <source>
        <dbReference type="ARBA" id="ARBA00004395"/>
    </source>
</evidence>
<evidence type="ECO:0000256" key="3">
    <source>
        <dbReference type="ARBA" id="ARBA00020976"/>
    </source>
</evidence>
<dbReference type="Pfam" id="PF04136">
    <property type="entry name" value="COG3_N"/>
    <property type="match status" value="1"/>
</dbReference>
<evidence type="ECO:0000313" key="13">
    <source>
        <dbReference type="Proteomes" id="UP000076874"/>
    </source>
</evidence>
<dbReference type="AlphaFoldDB" id="A0A162MNW2"/>
<dbReference type="GO" id="GO:0000139">
    <property type="term" value="C:Golgi membrane"/>
    <property type="evidence" value="ECO:0007669"/>
    <property type="project" value="UniProtKB-SubCell"/>
</dbReference>
<feature type="domain" description="Conserved oligomeric Golgi complex subunit 3 N-terminal" evidence="10">
    <location>
        <begin position="184"/>
        <end position="328"/>
    </location>
</feature>
<dbReference type="EMBL" id="AZHD01000004">
    <property type="protein sequence ID" value="OAA64700.1"/>
    <property type="molecule type" value="Genomic_DNA"/>
</dbReference>
<feature type="region of interest" description="Disordered" evidence="9">
    <location>
        <begin position="14"/>
        <end position="64"/>
    </location>
</feature>
<keyword evidence="13" id="KW-1185">Reference proteome</keyword>
<evidence type="ECO:0000259" key="11">
    <source>
        <dbReference type="Pfam" id="PF20671"/>
    </source>
</evidence>
<protein>
    <recommendedName>
        <fullName evidence="3">Conserved oligomeric Golgi complex subunit 3</fullName>
    </recommendedName>
    <alternativeName>
        <fullName evidence="8">Component of oligomeric Golgi complex 3</fullName>
    </alternativeName>
</protein>
<dbReference type="Pfam" id="PF20671">
    <property type="entry name" value="COG3_C"/>
    <property type="match status" value="1"/>
</dbReference>
<dbReference type="OrthoDB" id="296793at2759"/>
<proteinExistence type="inferred from homology"/>
<feature type="region of interest" description="Disordered" evidence="9">
    <location>
        <begin position="380"/>
        <end position="406"/>
    </location>
</feature>
<dbReference type="PANTHER" id="PTHR13302">
    <property type="entry name" value="CONSERVED OLIGOMERIC GOLGI COMPLEX COMPONENT 3"/>
    <property type="match status" value="1"/>
</dbReference>
<dbReference type="GO" id="GO:0017119">
    <property type="term" value="C:Golgi transport complex"/>
    <property type="evidence" value="ECO:0007669"/>
    <property type="project" value="TreeGrafter"/>
</dbReference>
<dbReference type="GO" id="GO:0006891">
    <property type="term" value="P:intra-Golgi vesicle-mediated transport"/>
    <property type="evidence" value="ECO:0007669"/>
    <property type="project" value="TreeGrafter"/>
</dbReference>
<evidence type="ECO:0000256" key="7">
    <source>
        <dbReference type="ARBA" id="ARBA00023136"/>
    </source>
</evidence>
<keyword evidence="4" id="KW-0813">Transport</keyword>
<gene>
    <name evidence="12" type="ORF">SPI_03347</name>
</gene>
<feature type="region of interest" description="Disordered" evidence="9">
    <location>
        <begin position="862"/>
        <end position="885"/>
    </location>
</feature>
<evidence type="ECO:0000256" key="4">
    <source>
        <dbReference type="ARBA" id="ARBA00022448"/>
    </source>
</evidence>
<organism evidence="12 13">
    <name type="scientific">Niveomyces insectorum RCEF 264</name>
    <dbReference type="NCBI Taxonomy" id="1081102"/>
    <lineage>
        <taxon>Eukaryota</taxon>
        <taxon>Fungi</taxon>
        <taxon>Dikarya</taxon>
        <taxon>Ascomycota</taxon>
        <taxon>Pezizomycotina</taxon>
        <taxon>Sordariomycetes</taxon>
        <taxon>Hypocreomycetidae</taxon>
        <taxon>Hypocreales</taxon>
        <taxon>Cordycipitaceae</taxon>
        <taxon>Niveomyces</taxon>
    </lineage>
</organism>
<comment type="similarity">
    <text evidence="2">Belongs to the COG3 family.</text>
</comment>
<feature type="compositionally biased region" description="Pro residues" evidence="9">
    <location>
        <begin position="383"/>
        <end position="397"/>
    </location>
</feature>
<comment type="subcellular location">
    <subcellularLocation>
        <location evidence="1">Golgi apparatus membrane</location>
        <topology evidence="1">Peripheral membrane protein</topology>
    </subcellularLocation>
</comment>
<accession>A0A162MNW2</accession>
<dbReference type="GO" id="GO:0006886">
    <property type="term" value="P:intracellular protein transport"/>
    <property type="evidence" value="ECO:0007669"/>
    <property type="project" value="InterPro"/>
</dbReference>
<evidence type="ECO:0000313" key="12">
    <source>
        <dbReference type="EMBL" id="OAA64700.1"/>
    </source>
</evidence>
<feature type="domain" description="Conserved oligomeric Golgi complex subunit 3 C-terminal" evidence="11">
    <location>
        <begin position="411"/>
        <end position="726"/>
    </location>
</feature>
<keyword evidence="7" id="KW-0472">Membrane</keyword>